<organism evidence="4 5">
    <name type="scientific">Lactococcus lactis</name>
    <dbReference type="NCBI Taxonomy" id="1358"/>
    <lineage>
        <taxon>Bacteria</taxon>
        <taxon>Bacillati</taxon>
        <taxon>Bacillota</taxon>
        <taxon>Bacilli</taxon>
        <taxon>Lactobacillales</taxon>
        <taxon>Streptococcaceae</taxon>
        <taxon>Lactococcus</taxon>
    </lineage>
</organism>
<protein>
    <recommendedName>
        <fullName evidence="3">ABC transporter domain-containing protein</fullName>
    </recommendedName>
</protein>
<keyword evidence="1" id="KW-0547">Nucleotide-binding</keyword>
<evidence type="ECO:0000256" key="2">
    <source>
        <dbReference type="ARBA" id="ARBA00022840"/>
    </source>
</evidence>
<dbReference type="SMART" id="SM00382">
    <property type="entry name" value="AAA"/>
    <property type="match status" value="1"/>
</dbReference>
<accession>A0AAQ0R4U1</accession>
<proteinExistence type="predicted"/>
<dbReference type="Proteomes" id="UP000215635">
    <property type="component" value="Unassembled WGS sequence"/>
</dbReference>
<evidence type="ECO:0000313" key="5">
    <source>
        <dbReference type="Proteomes" id="UP000215635"/>
    </source>
</evidence>
<gene>
    <name evidence="4" type="ORF">B8W88_07640</name>
</gene>
<dbReference type="RefSeq" id="WP_095348200.1">
    <property type="nucleotide sequence ID" value="NZ_CP184687.1"/>
</dbReference>
<reference evidence="4 5" key="1">
    <citation type="submission" date="2017-04" db="EMBL/GenBank/DDBJ databases">
        <title>Kefir bacterial isolates.</title>
        <authorList>
            <person name="Kim Y."/>
            <person name="Blasche S."/>
            <person name="Patil K.R."/>
        </authorList>
    </citation>
    <scope>NUCLEOTIDE SEQUENCE [LARGE SCALE GENOMIC DNA]</scope>
    <source>
        <strain evidence="4 5">OG2</strain>
    </source>
</reference>
<dbReference type="PANTHER" id="PTHR43038">
    <property type="entry name" value="ATP-BINDING CASSETTE, SUB-FAMILY H, MEMBER 1"/>
    <property type="match status" value="1"/>
</dbReference>
<dbReference type="SUPFAM" id="SSF52540">
    <property type="entry name" value="P-loop containing nucleoside triphosphate hydrolases"/>
    <property type="match status" value="1"/>
</dbReference>
<dbReference type="PROSITE" id="PS50893">
    <property type="entry name" value="ABC_TRANSPORTER_2"/>
    <property type="match status" value="1"/>
</dbReference>
<dbReference type="GO" id="GO:0016887">
    <property type="term" value="F:ATP hydrolysis activity"/>
    <property type="evidence" value="ECO:0007669"/>
    <property type="project" value="InterPro"/>
</dbReference>
<dbReference type="Gene3D" id="3.40.50.300">
    <property type="entry name" value="P-loop containing nucleotide triphosphate hydrolases"/>
    <property type="match status" value="1"/>
</dbReference>
<dbReference type="InterPro" id="IPR027417">
    <property type="entry name" value="P-loop_NTPase"/>
</dbReference>
<dbReference type="Pfam" id="PF00005">
    <property type="entry name" value="ABC_tran"/>
    <property type="match status" value="1"/>
</dbReference>
<feature type="domain" description="ABC transporter" evidence="3">
    <location>
        <begin position="5"/>
        <end position="239"/>
    </location>
</feature>
<dbReference type="GO" id="GO:0005524">
    <property type="term" value="F:ATP binding"/>
    <property type="evidence" value="ECO:0007669"/>
    <property type="project" value="UniProtKB-KW"/>
</dbReference>
<name>A0AAQ0R4U1_9LACT</name>
<dbReference type="AlphaFoldDB" id="A0AAQ0R4U1"/>
<evidence type="ECO:0000256" key="1">
    <source>
        <dbReference type="ARBA" id="ARBA00022741"/>
    </source>
</evidence>
<sequence length="319" mass="35932">MEDVIKIESMSLKYKGSDSYANEEINLSIKKGSISGFYGENGAGKSTLIEAILGYQKIDRGKIYLFGKELSVTNEYEISKKISYSTQKPLPLGFMNVEDVLLITSKLRGKNKVDSEKQIEYWISKLHLENIRKKRISKLSGGQRRIVGFATALMGEYEILILDEPTNELDPDKRELVWESLQEISKTKNTTIIVITHDVNESEAFVDFAYLFSKGRLLEAGSINELKDKAGEEYSIKLKVLAHNVNVAYSALLQLGIKGEVNEENTIHVYSKRTELSEALKLISDNFKKLKLEEYTVSASNLNGVFKRLKGQGGINETI</sequence>
<dbReference type="EMBL" id="NCWV01000008">
    <property type="protein sequence ID" value="PAK88844.1"/>
    <property type="molecule type" value="Genomic_DNA"/>
</dbReference>
<dbReference type="InterPro" id="IPR003593">
    <property type="entry name" value="AAA+_ATPase"/>
</dbReference>
<evidence type="ECO:0000259" key="3">
    <source>
        <dbReference type="PROSITE" id="PS50893"/>
    </source>
</evidence>
<keyword evidence="2" id="KW-0067">ATP-binding</keyword>
<dbReference type="PANTHER" id="PTHR43038:SF3">
    <property type="entry name" value="ABC TRANSPORTER G FAMILY MEMBER 20 ISOFORM X1"/>
    <property type="match status" value="1"/>
</dbReference>
<evidence type="ECO:0000313" key="4">
    <source>
        <dbReference type="EMBL" id="PAK88844.1"/>
    </source>
</evidence>
<comment type="caution">
    <text evidence="4">The sequence shown here is derived from an EMBL/GenBank/DDBJ whole genome shotgun (WGS) entry which is preliminary data.</text>
</comment>
<dbReference type="InterPro" id="IPR003439">
    <property type="entry name" value="ABC_transporter-like_ATP-bd"/>
</dbReference>